<dbReference type="InterPro" id="IPR027417">
    <property type="entry name" value="P-loop_NTPase"/>
</dbReference>
<sequence length="183" mass="19696">MNQGILLYGPPAAGKDTVTAALVQLDSRYALFSRLKIGSGKSEGYRMGTPAQLAELDGRGDVIYRNDRYGNTYVVDRPGLGLAMEGGRIPVLHLGQVAGIEAVTANYPAAWSTVLVWCSREATAVRSKRRGDRDTEARLAAWDATEQDLAINGHLPWDLRVDTEVSSPADGAALIDQLVRASV</sequence>
<dbReference type="Proteomes" id="UP000254150">
    <property type="component" value="Unassembled WGS sequence"/>
</dbReference>
<organism evidence="1 2">
    <name type="scientific">Streptomyces griseus</name>
    <dbReference type="NCBI Taxonomy" id="1911"/>
    <lineage>
        <taxon>Bacteria</taxon>
        <taxon>Bacillati</taxon>
        <taxon>Actinomycetota</taxon>
        <taxon>Actinomycetes</taxon>
        <taxon>Kitasatosporales</taxon>
        <taxon>Streptomycetaceae</taxon>
        <taxon>Streptomyces</taxon>
    </lineage>
</organism>
<accession>A0A380NZH8</accession>
<dbReference type="Gene3D" id="3.40.50.300">
    <property type="entry name" value="P-loop containing nucleotide triphosphate hydrolases"/>
    <property type="match status" value="1"/>
</dbReference>
<dbReference type="RefSeq" id="WP_115068860.1">
    <property type="nucleotide sequence ID" value="NZ_UHID01000006.1"/>
</dbReference>
<dbReference type="GO" id="GO:0016301">
    <property type="term" value="F:kinase activity"/>
    <property type="evidence" value="ECO:0007669"/>
    <property type="project" value="UniProtKB-KW"/>
</dbReference>
<reference evidence="1 2" key="1">
    <citation type="submission" date="2018-06" db="EMBL/GenBank/DDBJ databases">
        <authorList>
            <consortium name="Pathogen Informatics"/>
            <person name="Doyle S."/>
        </authorList>
    </citation>
    <scope>NUCLEOTIDE SEQUENCE [LARGE SCALE GENOMIC DNA]</scope>
    <source>
        <strain evidence="1 2">NCTC7807</strain>
    </source>
</reference>
<proteinExistence type="predicted"/>
<name>A0A380NZH8_STRGR</name>
<keyword evidence="1" id="KW-0418">Kinase</keyword>
<dbReference type="AlphaFoldDB" id="A0A380NZH8"/>
<dbReference type="SUPFAM" id="SSF52540">
    <property type="entry name" value="P-loop containing nucleoside triphosphate hydrolases"/>
    <property type="match status" value="1"/>
</dbReference>
<protein>
    <submittedName>
        <fullName evidence="1">Putative guanylate kinase</fullName>
    </submittedName>
</protein>
<keyword evidence="1" id="KW-0808">Transferase</keyword>
<evidence type="ECO:0000313" key="2">
    <source>
        <dbReference type="Proteomes" id="UP000254150"/>
    </source>
</evidence>
<dbReference type="EMBL" id="UHID01000006">
    <property type="protein sequence ID" value="SUP57737.1"/>
    <property type="molecule type" value="Genomic_DNA"/>
</dbReference>
<gene>
    <name evidence="1" type="ORF">NCTC7807_03342</name>
</gene>
<evidence type="ECO:0000313" key="1">
    <source>
        <dbReference type="EMBL" id="SUP57737.1"/>
    </source>
</evidence>